<comment type="caution">
    <text evidence="1">The sequence shown here is derived from an EMBL/GenBank/DDBJ whole genome shotgun (WGS) entry which is preliminary data.</text>
</comment>
<evidence type="ECO:0000313" key="2">
    <source>
        <dbReference type="Proteomes" id="UP001221838"/>
    </source>
</evidence>
<keyword evidence="2" id="KW-1185">Reference proteome</keyword>
<protein>
    <recommendedName>
        <fullName evidence="3">Pentapeptide repeat-containing protein</fullName>
    </recommendedName>
</protein>
<proteinExistence type="predicted"/>
<sequence length="200" mass="22294">MSQINLENVELANERIEIGTDAVCFLGPELTLRDCTLVLSGTARNLIIPHARFIGCTFEAKRELKGFLWDKAHLKNCRFIGNFRGNDFGEWPYSPGKGSIEGGDFTHARLDACRFFGCDVRTLRFPSWPCFTLVDPVRRWRELRAHPWPGDIGPVVMEGLAQDPPSTVAMTYSATALAKRSGTTPEAIKVVLEKIEGVVL</sequence>
<evidence type="ECO:0008006" key="3">
    <source>
        <dbReference type="Google" id="ProtNLM"/>
    </source>
</evidence>
<gene>
    <name evidence="1" type="ORF">POL68_12855</name>
</gene>
<accession>A0ABT5D8H3</accession>
<dbReference type="RefSeq" id="WP_272137851.1">
    <property type="nucleotide sequence ID" value="NZ_JAQNDM010000002.1"/>
</dbReference>
<dbReference type="Gene3D" id="2.160.20.80">
    <property type="entry name" value="E3 ubiquitin-protein ligase SopA"/>
    <property type="match status" value="1"/>
</dbReference>
<organism evidence="1 2">
    <name type="scientific">Stigmatella ashevillensis</name>
    <dbReference type="NCBI Taxonomy" id="2995309"/>
    <lineage>
        <taxon>Bacteria</taxon>
        <taxon>Pseudomonadati</taxon>
        <taxon>Myxococcota</taxon>
        <taxon>Myxococcia</taxon>
        <taxon>Myxococcales</taxon>
        <taxon>Cystobacterineae</taxon>
        <taxon>Archangiaceae</taxon>
        <taxon>Stigmatella</taxon>
    </lineage>
</organism>
<dbReference type="Proteomes" id="UP001221838">
    <property type="component" value="Unassembled WGS sequence"/>
</dbReference>
<reference evidence="1 2" key="1">
    <citation type="submission" date="2022-11" db="EMBL/GenBank/DDBJ databases">
        <title>Minimal conservation of predation-associated metabolite biosynthetic gene clusters underscores biosynthetic potential of Myxococcota including descriptions for ten novel species: Archangium lansinium sp. nov., Myxococcus landrumus sp. nov., Nannocystis bai.</title>
        <authorList>
            <person name="Ahearne A."/>
            <person name="Stevens C."/>
            <person name="Dowd S."/>
        </authorList>
    </citation>
    <scope>NUCLEOTIDE SEQUENCE [LARGE SCALE GENOMIC DNA]</scope>
    <source>
        <strain evidence="1 2">NCWAL01</strain>
    </source>
</reference>
<evidence type="ECO:0000313" key="1">
    <source>
        <dbReference type="EMBL" id="MDC0709355.1"/>
    </source>
</evidence>
<dbReference type="EMBL" id="JAQNDM010000002">
    <property type="protein sequence ID" value="MDC0709355.1"/>
    <property type="molecule type" value="Genomic_DNA"/>
</dbReference>
<name>A0ABT5D8H3_9BACT</name>